<keyword evidence="2" id="KW-1185">Reference proteome</keyword>
<name>A0A0A8K238_9HYPH</name>
<dbReference type="KEGG" id="mcg:GL4_1509"/>
<gene>
    <name evidence="1" type="ORF">GL4_1509</name>
</gene>
<evidence type="ECO:0000313" key="2">
    <source>
        <dbReference type="Proteomes" id="UP000031643"/>
    </source>
</evidence>
<evidence type="ECO:0000313" key="1">
    <source>
        <dbReference type="EMBL" id="BAQ16965.1"/>
    </source>
</evidence>
<reference evidence="1 2" key="1">
    <citation type="submission" date="2014-09" db="EMBL/GenBank/DDBJ databases">
        <title>Genome sequencing of Methyloceanibacter caenitepidi Gela4.</title>
        <authorList>
            <person name="Takeuchi M."/>
            <person name="Susumu S."/>
            <person name="Kamagata Y."/>
            <person name="Oshima K."/>
            <person name="Hattori M."/>
            <person name="Iwasaki W."/>
        </authorList>
    </citation>
    <scope>NUCLEOTIDE SEQUENCE [LARGE SCALE GENOMIC DNA]</scope>
    <source>
        <strain evidence="1 2">Gela4</strain>
    </source>
</reference>
<dbReference type="HOGENOM" id="CLU_2396262_0_0_5"/>
<organism evidence="1 2">
    <name type="scientific">Methyloceanibacter caenitepidi</name>
    <dbReference type="NCBI Taxonomy" id="1384459"/>
    <lineage>
        <taxon>Bacteria</taxon>
        <taxon>Pseudomonadati</taxon>
        <taxon>Pseudomonadota</taxon>
        <taxon>Alphaproteobacteria</taxon>
        <taxon>Hyphomicrobiales</taxon>
        <taxon>Hyphomicrobiaceae</taxon>
        <taxon>Methyloceanibacter</taxon>
    </lineage>
</organism>
<dbReference type="AlphaFoldDB" id="A0A0A8K238"/>
<dbReference type="Proteomes" id="UP000031643">
    <property type="component" value="Chromosome"/>
</dbReference>
<protein>
    <submittedName>
        <fullName evidence="1">Uncharacterized protein</fullName>
    </submittedName>
</protein>
<accession>A0A0A8K238</accession>
<proteinExistence type="predicted"/>
<dbReference type="EMBL" id="AP014648">
    <property type="protein sequence ID" value="BAQ16965.1"/>
    <property type="molecule type" value="Genomic_DNA"/>
</dbReference>
<dbReference type="STRING" id="1384459.GL4_1509"/>
<sequence>MQLAQRMGQGWEPDVWENLGWHYAVVNGPFKITFDERSQRYEAEYTLEANDGFVFQVFTDADLPEDAFGFAVQEIRTRLVRIEQSLREVGGEQ</sequence>